<keyword evidence="3" id="KW-0808">Transferase</keyword>
<evidence type="ECO:0000259" key="5">
    <source>
        <dbReference type="Pfam" id="PF00535"/>
    </source>
</evidence>
<dbReference type="EMBL" id="JAUSUI010000008">
    <property type="protein sequence ID" value="MDQ0304634.1"/>
    <property type="molecule type" value="Genomic_DNA"/>
</dbReference>
<dbReference type="InterPro" id="IPR029044">
    <property type="entry name" value="Nucleotide-diphossugar_trans"/>
</dbReference>
<dbReference type="PANTHER" id="PTHR43685">
    <property type="entry name" value="GLYCOSYLTRANSFERASE"/>
    <property type="match status" value="1"/>
</dbReference>
<dbReference type="Pfam" id="PF00535">
    <property type="entry name" value="Glycos_transf_2"/>
    <property type="match status" value="1"/>
</dbReference>
<feature type="region of interest" description="Disordered" evidence="4">
    <location>
        <begin position="325"/>
        <end position="349"/>
    </location>
</feature>
<feature type="compositionally biased region" description="Pro residues" evidence="4">
    <location>
        <begin position="331"/>
        <end position="344"/>
    </location>
</feature>
<feature type="domain" description="Glycosyltransferase 2-like" evidence="5">
    <location>
        <begin position="11"/>
        <end position="120"/>
    </location>
</feature>
<sequence>MSKSRVSPRVSVVMPSYRHEAFIAESISSVLGQSMTELELIVVDDASPDGSNAVIRGFDDDRLIHIPLTSNIGASAAMNVAVRQARAPLIAVCNSDDVWEQEKLACQLALLERLPDCAAVFSDVSWIDAAGQPVSEPGFVDTTIFAQPNRTRHLWLKRLVEGGNCLCHPSVLLRREVYAECGFYDEYLRQVPDYDLWLRLLQKHPIHVMPDRLVRFRLHGSNTSAQTPAAVERDARERRFIMRRFFEELSVENFNGAFLDGSGKEAAPASPSDHRVNPPDVWRYLLAYRGPQEDPFGDIALEAVYRAPAELRRSVIDALDFHRATGAPGRALPPPPPPPAPPPPRRPRGFIRSLRRRLGLRTAARQS</sequence>
<evidence type="ECO:0000256" key="4">
    <source>
        <dbReference type="SAM" id="MobiDB-lite"/>
    </source>
</evidence>
<dbReference type="PANTHER" id="PTHR43685:SF5">
    <property type="entry name" value="GLYCOSYLTRANSFERASE EPSE-RELATED"/>
    <property type="match status" value="1"/>
</dbReference>
<keyword evidence="2" id="KW-0328">Glycosyltransferase</keyword>
<dbReference type="Gene3D" id="3.90.550.10">
    <property type="entry name" value="Spore Coat Polysaccharide Biosynthesis Protein SpsA, Chain A"/>
    <property type="match status" value="1"/>
</dbReference>
<organism evidence="6 7">
    <name type="scientific">Ancylobacter polymorphus</name>
    <dbReference type="NCBI Taxonomy" id="223390"/>
    <lineage>
        <taxon>Bacteria</taxon>
        <taxon>Pseudomonadati</taxon>
        <taxon>Pseudomonadota</taxon>
        <taxon>Alphaproteobacteria</taxon>
        <taxon>Hyphomicrobiales</taxon>
        <taxon>Xanthobacteraceae</taxon>
        <taxon>Ancylobacter</taxon>
    </lineage>
</organism>
<proteinExistence type="inferred from homology"/>
<evidence type="ECO:0000256" key="3">
    <source>
        <dbReference type="ARBA" id="ARBA00022679"/>
    </source>
</evidence>
<evidence type="ECO:0000256" key="2">
    <source>
        <dbReference type="ARBA" id="ARBA00022676"/>
    </source>
</evidence>
<gene>
    <name evidence="6" type="ORF">J2S75_003679</name>
</gene>
<evidence type="ECO:0000256" key="1">
    <source>
        <dbReference type="ARBA" id="ARBA00006739"/>
    </source>
</evidence>
<reference evidence="6 7" key="1">
    <citation type="submission" date="2023-07" db="EMBL/GenBank/DDBJ databases">
        <title>Genomic Encyclopedia of Type Strains, Phase IV (KMG-IV): sequencing the most valuable type-strain genomes for metagenomic binning, comparative biology and taxonomic classification.</title>
        <authorList>
            <person name="Goeker M."/>
        </authorList>
    </citation>
    <scope>NUCLEOTIDE SEQUENCE [LARGE SCALE GENOMIC DNA]</scope>
    <source>
        <strain evidence="6 7">DSM 2457</strain>
    </source>
</reference>
<name>A0ABU0BFM1_9HYPH</name>
<comment type="caution">
    <text evidence="6">The sequence shown here is derived from an EMBL/GenBank/DDBJ whole genome shotgun (WGS) entry which is preliminary data.</text>
</comment>
<accession>A0ABU0BFM1</accession>
<dbReference type="SUPFAM" id="SSF53448">
    <property type="entry name" value="Nucleotide-diphospho-sugar transferases"/>
    <property type="match status" value="1"/>
</dbReference>
<dbReference type="Proteomes" id="UP001224682">
    <property type="component" value="Unassembled WGS sequence"/>
</dbReference>
<dbReference type="RefSeq" id="WP_307021998.1">
    <property type="nucleotide sequence ID" value="NZ_JAUSUI010000008.1"/>
</dbReference>
<dbReference type="InterPro" id="IPR050834">
    <property type="entry name" value="Glycosyltransf_2"/>
</dbReference>
<evidence type="ECO:0000313" key="6">
    <source>
        <dbReference type="EMBL" id="MDQ0304634.1"/>
    </source>
</evidence>
<keyword evidence="7" id="KW-1185">Reference proteome</keyword>
<comment type="similarity">
    <text evidence="1">Belongs to the glycosyltransferase 2 family.</text>
</comment>
<dbReference type="InterPro" id="IPR001173">
    <property type="entry name" value="Glyco_trans_2-like"/>
</dbReference>
<evidence type="ECO:0000313" key="7">
    <source>
        <dbReference type="Proteomes" id="UP001224682"/>
    </source>
</evidence>
<protein>
    <submittedName>
        <fullName evidence="6">Glycosyltransferase involved in cell wall biosynthesis</fullName>
    </submittedName>
</protein>